<sequence>MSASLQLDGSNLKMEDMAAVLAGKIFKVSIVKSHSQTSERSFQQSDLPTKSFGEQGEGFLDSLRDWVQSDGELLPKEVGLLSLYLLLNHSVKHSDVLSDGLLQRVLLFVNHGIEPCLHKENRTETSAMSELALILYGEEELLCYHQGQFKAVGSLFEELGLTKLQYTREDVAFITGLCCVSTAMSIYAAAEASRLTKTADICVAMQLEAIRGETGAFDRRLHELGRPYNSQIEVAENVRRIIKDSEFTTERGREAYGGDNGPRCQDAISIRAVPQTHGGVRDTVKWLKEQLDKDINDIAEKSNPLIGYLLDLVIVGLIDLGNISERRSFRLLDSKMSYGLPMNLVGENPGFNHGFPVIQAAATAILAEMKLLALPNTAFSKIDHITRKYVCTTLESSLKMLDAISLLNKILGIEMYMAAQGMDLAKSKLVDFEFGIGSKEALHVFRNFVQTVKVNRFASPDMVAAEKVVTDGIVLQAVEDIVGNLK</sequence>
<dbReference type="InterPro" id="IPR001106">
    <property type="entry name" value="Aromatic_Lyase"/>
</dbReference>
<dbReference type="Gene3D" id="1.20.200.10">
    <property type="entry name" value="Fumarase/aspartase (Central domain)"/>
    <property type="match status" value="1"/>
</dbReference>
<dbReference type="SUPFAM" id="SSF48557">
    <property type="entry name" value="L-aspartase-like"/>
    <property type="match status" value="1"/>
</dbReference>
<dbReference type="GO" id="GO:0016841">
    <property type="term" value="F:ammonia-lyase activity"/>
    <property type="evidence" value="ECO:0007669"/>
    <property type="project" value="UniProtKB-ARBA"/>
</dbReference>
<dbReference type="RefSeq" id="WP_175370053.1">
    <property type="nucleotide sequence ID" value="NZ_JABWCS010000185.1"/>
</dbReference>
<dbReference type="AlphaFoldDB" id="A0A850EDM2"/>
<keyword evidence="1 2" id="KW-0456">Lyase</keyword>
<name>A0A850EDM2_9BACL</name>
<dbReference type="Proteomes" id="UP000564806">
    <property type="component" value="Unassembled WGS sequence"/>
</dbReference>
<evidence type="ECO:0000313" key="3">
    <source>
        <dbReference type="Proteomes" id="UP000564806"/>
    </source>
</evidence>
<dbReference type="PANTHER" id="PTHR10362">
    <property type="entry name" value="HISTIDINE AMMONIA-LYASE"/>
    <property type="match status" value="1"/>
</dbReference>
<dbReference type="EMBL" id="JABWCS010000185">
    <property type="protein sequence ID" value="NUU59363.1"/>
    <property type="molecule type" value="Genomic_DNA"/>
</dbReference>
<dbReference type="Pfam" id="PF00221">
    <property type="entry name" value="Lyase_aromatic"/>
    <property type="match status" value="1"/>
</dbReference>
<dbReference type="InterPro" id="IPR008948">
    <property type="entry name" value="L-Aspartase-like"/>
</dbReference>
<evidence type="ECO:0000313" key="2">
    <source>
        <dbReference type="EMBL" id="NUU59363.1"/>
    </source>
</evidence>
<proteinExistence type="predicted"/>
<accession>A0A850EDM2</accession>
<keyword evidence="3" id="KW-1185">Reference proteome</keyword>
<organism evidence="2 3">
    <name type="scientific">Paenibacillus agri</name>
    <dbReference type="NCBI Taxonomy" id="2744309"/>
    <lineage>
        <taxon>Bacteria</taxon>
        <taxon>Bacillati</taxon>
        <taxon>Bacillota</taxon>
        <taxon>Bacilli</taxon>
        <taxon>Bacillales</taxon>
        <taxon>Paenibacillaceae</taxon>
        <taxon>Paenibacillus</taxon>
    </lineage>
</organism>
<reference evidence="2" key="1">
    <citation type="submission" date="2020-06" db="EMBL/GenBank/DDBJ databases">
        <title>Paenibacillus sp. nov., isolated from soil.</title>
        <authorList>
            <person name="Seo Y.L."/>
        </authorList>
    </citation>
    <scope>NUCLEOTIDE SEQUENCE [LARGE SCALE GENOMIC DNA]</scope>
    <source>
        <strain evidence="2">JW14</strain>
    </source>
</reference>
<evidence type="ECO:0000256" key="1">
    <source>
        <dbReference type="ARBA" id="ARBA00023239"/>
    </source>
</evidence>
<gene>
    <name evidence="2" type="ORF">HPT30_03220</name>
</gene>
<comment type="caution">
    <text evidence="2">The sequence shown here is derived from an EMBL/GenBank/DDBJ whole genome shotgun (WGS) entry which is preliminary data.</text>
</comment>
<protein>
    <submittedName>
        <fullName evidence="2">Aromatic amino acid lyase</fullName>
    </submittedName>
</protein>